<accession>A0A1H1CRJ7</accession>
<dbReference type="AlphaFoldDB" id="A0A1H1CRJ7"/>
<evidence type="ECO:0000313" key="2">
    <source>
        <dbReference type="Proteomes" id="UP000183053"/>
    </source>
</evidence>
<dbReference type="InterPro" id="IPR023393">
    <property type="entry name" value="START-like_dom_sf"/>
</dbReference>
<dbReference type="SUPFAM" id="SSF55961">
    <property type="entry name" value="Bet v1-like"/>
    <property type="match status" value="1"/>
</dbReference>
<dbReference type="InterPro" id="IPR019587">
    <property type="entry name" value="Polyketide_cyclase/dehydratase"/>
</dbReference>
<dbReference type="CDD" id="cd07812">
    <property type="entry name" value="SRPBCC"/>
    <property type="match status" value="1"/>
</dbReference>
<sequence>MGASTTSTGTVRGMKCTTSIEIGVPLERVARLLSDPANLPMWLRGMVVHEPVSGAHGEVGTISRVVLRSGKHTMEMTETITLREPADLSVIRAGTVVRFEREIEGAGMWSAARERLTAAGPGATLWQSENEYRFRNPLLRLMTLLLPGAFRKQQLQHMEDFTAFAEQGKDVRDDGA</sequence>
<dbReference type="Proteomes" id="UP000183053">
    <property type="component" value="Unassembled WGS sequence"/>
</dbReference>
<protein>
    <submittedName>
        <fullName evidence="1">Polyketide cyclase / dehydrase and lipid transport</fullName>
    </submittedName>
</protein>
<reference evidence="2" key="1">
    <citation type="submission" date="2016-10" db="EMBL/GenBank/DDBJ databases">
        <authorList>
            <person name="Varghese N."/>
            <person name="Submissions S."/>
        </authorList>
    </citation>
    <scope>NUCLEOTIDE SEQUENCE [LARGE SCALE GENOMIC DNA]</scope>
    <source>
        <strain evidence="2">DSM 44142</strain>
    </source>
</reference>
<gene>
    <name evidence="1" type="ORF">SAMN04489765_1327</name>
</gene>
<dbReference type="EMBL" id="FNLF01000002">
    <property type="protein sequence ID" value="SDQ66518.1"/>
    <property type="molecule type" value="Genomic_DNA"/>
</dbReference>
<keyword evidence="2" id="KW-1185">Reference proteome</keyword>
<evidence type="ECO:0000313" key="1">
    <source>
        <dbReference type="EMBL" id="SDQ66518.1"/>
    </source>
</evidence>
<dbReference type="Gene3D" id="3.30.530.20">
    <property type="match status" value="1"/>
</dbReference>
<name>A0A1H1CRJ7_9ACTN</name>
<organism evidence="1 2">
    <name type="scientific">Tsukamurella pulmonis</name>
    <dbReference type="NCBI Taxonomy" id="47312"/>
    <lineage>
        <taxon>Bacteria</taxon>
        <taxon>Bacillati</taxon>
        <taxon>Actinomycetota</taxon>
        <taxon>Actinomycetes</taxon>
        <taxon>Mycobacteriales</taxon>
        <taxon>Tsukamurellaceae</taxon>
        <taxon>Tsukamurella</taxon>
    </lineage>
</organism>
<dbReference type="Pfam" id="PF10604">
    <property type="entry name" value="Polyketide_cyc2"/>
    <property type="match status" value="1"/>
</dbReference>
<proteinExistence type="predicted"/>
<dbReference type="STRING" id="47312.SAMN04489765_1327"/>